<dbReference type="Pfam" id="PF00098">
    <property type="entry name" value="zf-CCHC"/>
    <property type="match status" value="1"/>
</dbReference>
<dbReference type="InterPro" id="IPR040256">
    <property type="entry name" value="At4g02000-like"/>
</dbReference>
<feature type="compositionally biased region" description="Low complexity" evidence="2">
    <location>
        <begin position="472"/>
        <end position="483"/>
    </location>
</feature>
<feature type="region of interest" description="Disordered" evidence="2">
    <location>
        <begin position="456"/>
        <end position="483"/>
    </location>
</feature>
<feature type="domain" description="CCHC-type" evidence="3">
    <location>
        <begin position="204"/>
        <end position="217"/>
    </location>
</feature>
<evidence type="ECO:0000256" key="2">
    <source>
        <dbReference type="SAM" id="MobiDB-lite"/>
    </source>
</evidence>
<dbReference type="EMBL" id="JAKUCV010006031">
    <property type="protein sequence ID" value="KAJ4828970.1"/>
    <property type="molecule type" value="Genomic_DNA"/>
</dbReference>
<evidence type="ECO:0000313" key="4">
    <source>
        <dbReference type="EMBL" id="KAJ4828970.1"/>
    </source>
</evidence>
<keyword evidence="5" id="KW-1185">Reference proteome</keyword>
<evidence type="ECO:0000313" key="5">
    <source>
        <dbReference type="Proteomes" id="UP001141552"/>
    </source>
</evidence>
<gene>
    <name evidence="4" type="ORF">Tsubulata_036927</name>
</gene>
<organism evidence="4 5">
    <name type="scientific">Turnera subulata</name>
    <dbReference type="NCBI Taxonomy" id="218843"/>
    <lineage>
        <taxon>Eukaryota</taxon>
        <taxon>Viridiplantae</taxon>
        <taxon>Streptophyta</taxon>
        <taxon>Embryophyta</taxon>
        <taxon>Tracheophyta</taxon>
        <taxon>Spermatophyta</taxon>
        <taxon>Magnoliopsida</taxon>
        <taxon>eudicotyledons</taxon>
        <taxon>Gunneridae</taxon>
        <taxon>Pentapetalae</taxon>
        <taxon>rosids</taxon>
        <taxon>fabids</taxon>
        <taxon>Malpighiales</taxon>
        <taxon>Passifloraceae</taxon>
        <taxon>Turnera</taxon>
    </lineage>
</organism>
<dbReference type="Pfam" id="PF14111">
    <property type="entry name" value="DUF4283"/>
    <property type="match status" value="1"/>
</dbReference>
<keyword evidence="1" id="KW-0479">Metal-binding</keyword>
<feature type="region of interest" description="Disordered" evidence="2">
    <location>
        <begin position="268"/>
        <end position="292"/>
    </location>
</feature>
<comment type="caution">
    <text evidence="4">The sequence shown here is derived from an EMBL/GenBank/DDBJ whole genome shotgun (WGS) entry which is preliminary data.</text>
</comment>
<dbReference type="PANTHER" id="PTHR31286">
    <property type="entry name" value="GLYCINE-RICH CELL WALL STRUCTURAL PROTEIN 1.8-LIKE"/>
    <property type="match status" value="1"/>
</dbReference>
<feature type="compositionally biased region" description="Basic and acidic residues" evidence="2">
    <location>
        <begin position="321"/>
        <end position="338"/>
    </location>
</feature>
<feature type="region of interest" description="Disordered" evidence="2">
    <location>
        <begin position="310"/>
        <end position="407"/>
    </location>
</feature>
<dbReference type="AlphaFoldDB" id="A0A9Q0FCG6"/>
<dbReference type="OrthoDB" id="1743559at2759"/>
<dbReference type="GO" id="GO:0008270">
    <property type="term" value="F:zinc ion binding"/>
    <property type="evidence" value="ECO:0007669"/>
    <property type="project" value="UniProtKB-KW"/>
</dbReference>
<evidence type="ECO:0000256" key="1">
    <source>
        <dbReference type="PROSITE-ProRule" id="PRU00047"/>
    </source>
</evidence>
<dbReference type="InterPro" id="IPR025558">
    <property type="entry name" value="DUF4283"/>
</dbReference>
<dbReference type="Proteomes" id="UP001141552">
    <property type="component" value="Unassembled WGS sequence"/>
</dbReference>
<dbReference type="PANTHER" id="PTHR31286:SF178">
    <property type="entry name" value="DUF4283 DOMAIN-CONTAINING PROTEIN"/>
    <property type="match status" value="1"/>
</dbReference>
<feature type="compositionally biased region" description="Basic and acidic residues" evidence="2">
    <location>
        <begin position="346"/>
        <end position="370"/>
    </location>
</feature>
<reference evidence="4" key="1">
    <citation type="submission" date="2022-02" db="EMBL/GenBank/DDBJ databases">
        <authorList>
            <person name="Henning P.M."/>
            <person name="McCubbin A.G."/>
            <person name="Shore J.S."/>
        </authorList>
    </citation>
    <scope>NUCLEOTIDE SEQUENCE</scope>
    <source>
        <strain evidence="4">F60SS</strain>
        <tissue evidence="4">Leaves</tissue>
    </source>
</reference>
<dbReference type="PROSITE" id="PS50158">
    <property type="entry name" value="ZF_CCHC"/>
    <property type="match status" value="1"/>
</dbReference>
<dbReference type="InterPro" id="IPR001878">
    <property type="entry name" value="Znf_CCHC"/>
</dbReference>
<dbReference type="GO" id="GO:0003676">
    <property type="term" value="F:nucleic acid binding"/>
    <property type="evidence" value="ECO:0007669"/>
    <property type="project" value="InterPro"/>
</dbReference>
<keyword evidence="1" id="KW-0862">Zinc</keyword>
<evidence type="ECO:0000259" key="3">
    <source>
        <dbReference type="PROSITE" id="PS50158"/>
    </source>
</evidence>
<feature type="compositionally biased region" description="Basic and acidic residues" evidence="2">
    <location>
        <begin position="276"/>
        <end position="290"/>
    </location>
</feature>
<proteinExistence type="predicted"/>
<accession>A0A9Q0FCG6</accession>
<protein>
    <recommendedName>
        <fullName evidence="3">CCHC-type domain-containing protein</fullName>
    </recommendedName>
</protein>
<feature type="compositionally biased region" description="Acidic residues" evidence="2">
    <location>
        <begin position="396"/>
        <end position="407"/>
    </location>
</feature>
<name>A0A9Q0FCG6_9ROSI</name>
<reference evidence="4" key="2">
    <citation type="journal article" date="2023" name="Plants (Basel)">
        <title>Annotation of the Turnera subulata (Passifloraceae) Draft Genome Reveals the S-Locus Evolved after the Divergence of Turneroideae from Passifloroideae in a Stepwise Manner.</title>
        <authorList>
            <person name="Henning P.M."/>
            <person name="Roalson E.H."/>
            <person name="Mir W."/>
            <person name="McCubbin A.G."/>
            <person name="Shore J.S."/>
        </authorList>
    </citation>
    <scope>NUCLEOTIDE SEQUENCE</scope>
    <source>
        <strain evidence="4">F60SS</strain>
    </source>
</reference>
<sequence>MELTLIPEKGVVNSQDALSPNLSTAIRLAVNRFYLVGRVVSEKPYKGSLVHSILHKFWVCDGEFTVIEKGDNKFLFKFTKEADKKKVLNGEPWLVSNNQLVLQGWKPFLAYDEIDLLHAPIWVQAHKLAPEDMNPQNAELIGGGFAGLEQAVFNLEDILREDSFMRMKVHYRVDMPLPPGFFNRKENGNRQWVPLKYEWMPEICYKCGITGHFASRCVFKDLWLDPALPVEQRYGPHMRATYQPKRTMRVSEKYFSKVYIPAHLREKATEAAGSSSEKDKGEEGPAKEAFGEEGFVSVIHAQQMRVELDSLSGESGPKIDNSGKETVSKFEFMADRESNTVVSGEEVSRRAPEAGKGYAERKREGQDLKSSKKRKLGPNAGPSFKKPKQTSQLGQQDDEEKEEEDSLEAIKSLAQSFINQGAANDSKSSCGKAEEHALVLTAGDLEILQQVGRGKEEQIGGATTTDNSFDVPAGAGAQPRRAP</sequence>
<keyword evidence="1" id="KW-0863">Zinc-finger</keyword>